<reference evidence="8" key="1">
    <citation type="journal article" date="2019" name="Int. J. Syst. Evol. Microbiol.">
        <title>The Global Catalogue of Microorganisms (GCM) 10K type strain sequencing project: providing services to taxonomists for standard genome sequencing and annotation.</title>
        <authorList>
            <consortium name="The Broad Institute Genomics Platform"/>
            <consortium name="The Broad Institute Genome Sequencing Center for Infectious Disease"/>
            <person name="Wu L."/>
            <person name="Ma J."/>
        </authorList>
    </citation>
    <scope>NUCLEOTIDE SEQUENCE [LARGE SCALE GENOMIC DNA]</scope>
    <source>
        <strain evidence="8">KCTC 32465</strain>
    </source>
</reference>
<evidence type="ECO:0000256" key="4">
    <source>
        <dbReference type="ARBA" id="ARBA00023098"/>
    </source>
</evidence>
<comment type="similarity">
    <text evidence="2 6">Belongs to the enoyl-CoA hydratase/isomerase family.</text>
</comment>
<dbReference type="CDD" id="cd06558">
    <property type="entry name" value="crotonase-like"/>
    <property type="match status" value="1"/>
</dbReference>
<evidence type="ECO:0000313" key="7">
    <source>
        <dbReference type="EMBL" id="GHA50849.1"/>
    </source>
</evidence>
<dbReference type="SUPFAM" id="SSF52096">
    <property type="entry name" value="ClpP/crotonase"/>
    <property type="match status" value="1"/>
</dbReference>
<evidence type="ECO:0000256" key="3">
    <source>
        <dbReference type="ARBA" id="ARBA00022832"/>
    </source>
</evidence>
<keyword evidence="3" id="KW-0276">Fatty acid metabolism</keyword>
<dbReference type="Pfam" id="PF00378">
    <property type="entry name" value="ECH_1"/>
    <property type="match status" value="1"/>
</dbReference>
<sequence length="263" mass="27969">MLNTLTLDIDDNIALVTLNRPDKKNAMSFEMMQELAATGAELAQTAGLRAVIIQGADNTFCSGIDLASLMSLAGDLEGVKKRMVEVPEGAPNEFQAPSAIWAEVPVPVIAVIEGVCFGAGAQLALGADFRIAAEDAKFAIMEAKWGLIPDMGISQSLPRLMRADQALDLIMTGRVLDMKEAKKLGLITHVAADPLAVAMGMIDGLKQQSPDALAASKRLVNETWGTTKSALNTEAHIQAEIIGGKNQMEKVAAQMAKRPPKFT</sequence>
<proteinExistence type="inferred from homology"/>
<dbReference type="Proteomes" id="UP000634455">
    <property type="component" value="Unassembled WGS sequence"/>
</dbReference>
<dbReference type="Gene3D" id="1.10.12.10">
    <property type="entry name" value="Lyase 2-enoyl-coa Hydratase, Chain A, domain 2"/>
    <property type="match status" value="1"/>
</dbReference>
<accession>A0ABQ3CZM7</accession>
<organism evidence="7 8">
    <name type="scientific">Paramylibacter ulvae</name>
    <dbReference type="NCBI Taxonomy" id="1651968"/>
    <lineage>
        <taxon>Bacteria</taxon>
        <taxon>Pseudomonadati</taxon>
        <taxon>Pseudomonadota</taxon>
        <taxon>Alphaproteobacteria</taxon>
        <taxon>Rhodobacterales</taxon>
        <taxon>Paracoccaceae</taxon>
        <taxon>Paramylibacter</taxon>
    </lineage>
</organism>
<protein>
    <submittedName>
        <fullName evidence="7">Enoyl-CoA hydratase</fullName>
    </submittedName>
</protein>
<dbReference type="PANTHER" id="PTHR43149">
    <property type="entry name" value="ENOYL-COA HYDRATASE"/>
    <property type="match status" value="1"/>
</dbReference>
<dbReference type="InterPro" id="IPR029045">
    <property type="entry name" value="ClpP/crotonase-like_dom_sf"/>
</dbReference>
<comment type="pathway">
    <text evidence="1">Lipid metabolism; fatty acid beta-oxidation.</text>
</comment>
<dbReference type="RefSeq" id="WP_189639977.1">
    <property type="nucleotide sequence ID" value="NZ_BMZF01000003.1"/>
</dbReference>
<dbReference type="NCBIfam" id="NF005699">
    <property type="entry name" value="PRK07509.1"/>
    <property type="match status" value="1"/>
</dbReference>
<dbReference type="EMBL" id="BMZF01000003">
    <property type="protein sequence ID" value="GHA50849.1"/>
    <property type="molecule type" value="Genomic_DNA"/>
</dbReference>
<comment type="caution">
    <text evidence="7">The sequence shown here is derived from an EMBL/GenBank/DDBJ whole genome shotgun (WGS) entry which is preliminary data.</text>
</comment>
<dbReference type="InterPro" id="IPR001753">
    <property type="entry name" value="Enoyl-CoA_hydra/iso"/>
</dbReference>
<keyword evidence="5" id="KW-0413">Isomerase</keyword>
<dbReference type="InterPro" id="IPR014748">
    <property type="entry name" value="Enoyl-CoA_hydra_C"/>
</dbReference>
<evidence type="ECO:0000256" key="2">
    <source>
        <dbReference type="ARBA" id="ARBA00005254"/>
    </source>
</evidence>
<keyword evidence="4" id="KW-0443">Lipid metabolism</keyword>
<evidence type="ECO:0000256" key="5">
    <source>
        <dbReference type="ARBA" id="ARBA00023235"/>
    </source>
</evidence>
<keyword evidence="8" id="KW-1185">Reference proteome</keyword>
<gene>
    <name evidence="7" type="primary">ech1</name>
    <name evidence="7" type="ORF">GCM10008927_15130</name>
</gene>
<evidence type="ECO:0000256" key="6">
    <source>
        <dbReference type="RuleBase" id="RU003707"/>
    </source>
</evidence>
<dbReference type="InterPro" id="IPR045002">
    <property type="entry name" value="Ech1-like"/>
</dbReference>
<dbReference type="PANTHER" id="PTHR43149:SF1">
    <property type="entry name" value="DELTA(3,5)-DELTA(2,4)-DIENOYL-COA ISOMERASE, MITOCHONDRIAL"/>
    <property type="match status" value="1"/>
</dbReference>
<dbReference type="InterPro" id="IPR018376">
    <property type="entry name" value="Enoyl-CoA_hyd/isom_CS"/>
</dbReference>
<evidence type="ECO:0000256" key="1">
    <source>
        <dbReference type="ARBA" id="ARBA00005005"/>
    </source>
</evidence>
<name>A0ABQ3CZM7_9RHOB</name>
<dbReference type="Gene3D" id="3.90.226.10">
    <property type="entry name" value="2-enoyl-CoA Hydratase, Chain A, domain 1"/>
    <property type="match status" value="1"/>
</dbReference>
<evidence type="ECO:0000313" key="8">
    <source>
        <dbReference type="Proteomes" id="UP000634455"/>
    </source>
</evidence>
<dbReference type="PROSITE" id="PS00166">
    <property type="entry name" value="ENOYL_COA_HYDRATASE"/>
    <property type="match status" value="1"/>
</dbReference>